<evidence type="ECO:0000313" key="1">
    <source>
        <dbReference type="EMBL" id="CAD8060976.1"/>
    </source>
</evidence>
<dbReference type="InterPro" id="IPR021258">
    <property type="entry name" value="Epiplasmin"/>
</dbReference>
<name>A0A8S1L847_9CILI</name>
<organism evidence="1 2">
    <name type="scientific">Paramecium sonneborni</name>
    <dbReference type="NCBI Taxonomy" id="65129"/>
    <lineage>
        <taxon>Eukaryota</taxon>
        <taxon>Sar</taxon>
        <taxon>Alveolata</taxon>
        <taxon>Ciliophora</taxon>
        <taxon>Intramacronucleata</taxon>
        <taxon>Oligohymenophorea</taxon>
        <taxon>Peniculida</taxon>
        <taxon>Parameciidae</taxon>
        <taxon>Paramecium</taxon>
    </lineage>
</organism>
<dbReference type="OrthoDB" id="286864at2759"/>
<sequence>MYPYPSLGVSYASPLQTSIARPVPVGYAAPLSYAAPVSYAAPISYAAPVSYAQPQYSPIRGESRVEYVPYQKPVVELEEEVRTVQVPRQKWVTDYYPVEYQKEYVPQVSYEKQIDYVPVEKNVPRVDYLEYEREVRRAPPAPVSYASPLSYSYVAPVAPVAPLRTSVVAPTYGYGGYGYAPAYSYAAPTFGYGSVYRY</sequence>
<dbReference type="Pfam" id="PF10992">
    <property type="entry name" value="Epiplasmin"/>
    <property type="match status" value="1"/>
</dbReference>
<evidence type="ECO:0000313" key="2">
    <source>
        <dbReference type="Proteomes" id="UP000692954"/>
    </source>
</evidence>
<gene>
    <name evidence="1" type="ORF">PSON_ATCC_30995.1.T0150067</name>
</gene>
<protein>
    <recommendedName>
        <fullName evidence="3">Cuticle protein</fullName>
    </recommendedName>
</protein>
<reference evidence="1" key="1">
    <citation type="submission" date="2021-01" db="EMBL/GenBank/DDBJ databases">
        <authorList>
            <consortium name="Genoscope - CEA"/>
            <person name="William W."/>
        </authorList>
    </citation>
    <scope>NUCLEOTIDE SEQUENCE</scope>
</reference>
<evidence type="ECO:0008006" key="3">
    <source>
        <dbReference type="Google" id="ProtNLM"/>
    </source>
</evidence>
<comment type="caution">
    <text evidence="1">The sequence shown here is derived from an EMBL/GenBank/DDBJ whole genome shotgun (WGS) entry which is preliminary data.</text>
</comment>
<dbReference type="Proteomes" id="UP000692954">
    <property type="component" value="Unassembled WGS sequence"/>
</dbReference>
<accession>A0A8S1L847</accession>
<proteinExistence type="predicted"/>
<keyword evidence="2" id="KW-1185">Reference proteome</keyword>
<dbReference type="AlphaFoldDB" id="A0A8S1L847"/>
<dbReference type="EMBL" id="CAJJDN010000015">
    <property type="protein sequence ID" value="CAD8060976.1"/>
    <property type="molecule type" value="Genomic_DNA"/>
</dbReference>